<evidence type="ECO:0000313" key="2">
    <source>
        <dbReference type="EMBL" id="CBH96904.1"/>
    </source>
</evidence>
<dbReference type="EMBL" id="CABM01000036">
    <property type="protein sequence ID" value="CBH96904.1"/>
    <property type="molecule type" value="Genomic_DNA"/>
</dbReference>
<keyword evidence="1" id="KW-1133">Transmembrane helix</keyword>
<protein>
    <submittedName>
        <fullName evidence="2">Uncharacterized protein</fullName>
    </submittedName>
</protein>
<evidence type="ECO:0000256" key="1">
    <source>
        <dbReference type="SAM" id="Phobius"/>
    </source>
</evidence>
<sequence length="84" mass="8931">MGLPSMNSNFMKYLVTGEKTILKTLNFWLAPATATGTRLRSLLKSVFFAILSFLGAGLLGTPAQAVPAFARQSVSTKAAPAGRR</sequence>
<keyword evidence="1" id="KW-0472">Membrane</keyword>
<organism evidence="2">
    <name type="scientific">mine drainage metagenome</name>
    <dbReference type="NCBI Taxonomy" id="410659"/>
    <lineage>
        <taxon>unclassified sequences</taxon>
        <taxon>metagenomes</taxon>
        <taxon>ecological metagenomes</taxon>
    </lineage>
</organism>
<proteinExistence type="predicted"/>
<keyword evidence="1" id="KW-0812">Transmembrane</keyword>
<reference evidence="2" key="1">
    <citation type="submission" date="2009-10" db="EMBL/GenBank/DDBJ databases">
        <title>Diversity of trophic interactions inside an arsenic-rich microbial ecosystem.</title>
        <authorList>
            <person name="Bertin P.N."/>
            <person name="Heinrich-Salmeron A."/>
            <person name="Pelletier E."/>
            <person name="Goulhen-Chollet F."/>
            <person name="Arsene-Ploetze F."/>
            <person name="Gallien S."/>
            <person name="Calteau A."/>
            <person name="Vallenet D."/>
            <person name="Casiot C."/>
            <person name="Chane-Woon-Ming B."/>
            <person name="Giloteaux L."/>
            <person name="Barakat M."/>
            <person name="Bonnefoy V."/>
            <person name="Bruneel O."/>
            <person name="Chandler M."/>
            <person name="Cleiss J."/>
            <person name="Duran R."/>
            <person name="Elbaz-Poulichet F."/>
            <person name="Fonknechten N."/>
            <person name="Lauga B."/>
            <person name="Mornico D."/>
            <person name="Ortet P."/>
            <person name="Schaeffer C."/>
            <person name="Siguier P."/>
            <person name="Alexander Thil Smith A."/>
            <person name="Van Dorsselaer A."/>
            <person name="Weissenbach J."/>
            <person name="Medigue C."/>
            <person name="Le Paslier D."/>
        </authorList>
    </citation>
    <scope>NUCLEOTIDE SEQUENCE</scope>
</reference>
<feature type="transmembrane region" description="Helical" evidence="1">
    <location>
        <begin position="46"/>
        <end position="70"/>
    </location>
</feature>
<comment type="caution">
    <text evidence="2">The sequence shown here is derived from an EMBL/GenBank/DDBJ whole genome shotgun (WGS) entry which is preliminary data.</text>
</comment>
<dbReference type="AlphaFoldDB" id="E6PPQ0"/>
<gene>
    <name evidence="2" type="ORF">CARN2_1534</name>
</gene>
<accession>E6PPQ0</accession>
<name>E6PPQ0_9ZZZZ</name>